<name>A0ABT4DB67_9CLOT</name>
<dbReference type="PANTHER" id="PTHR39190:SF1">
    <property type="entry name" value="FLAGELLAR ASSEMBLY FACTOR FLIW"/>
    <property type="match status" value="1"/>
</dbReference>
<dbReference type="SUPFAM" id="SSF141457">
    <property type="entry name" value="BH3618-like"/>
    <property type="match status" value="1"/>
</dbReference>
<keyword evidence="6" id="KW-0969">Cilium</keyword>
<evidence type="ECO:0000313" key="6">
    <source>
        <dbReference type="EMBL" id="MCY6959547.1"/>
    </source>
</evidence>
<reference evidence="6" key="1">
    <citation type="submission" date="2022-12" db="EMBL/GenBank/DDBJ databases">
        <title>Clostridium sp. nov., isolated from industrial wastewater.</title>
        <authorList>
            <person name="Jiayan W."/>
        </authorList>
    </citation>
    <scope>NUCLEOTIDE SEQUENCE</scope>
    <source>
        <strain evidence="6">ZC22-4</strain>
    </source>
</reference>
<evidence type="ECO:0000256" key="1">
    <source>
        <dbReference type="ARBA" id="ARBA00022490"/>
    </source>
</evidence>
<organism evidence="6 7">
    <name type="scientific">Clostridium brassicae</name>
    <dbReference type="NCBI Taxonomy" id="2999072"/>
    <lineage>
        <taxon>Bacteria</taxon>
        <taxon>Bacillati</taxon>
        <taxon>Bacillota</taxon>
        <taxon>Clostridia</taxon>
        <taxon>Eubacteriales</taxon>
        <taxon>Clostridiaceae</taxon>
        <taxon>Clostridium</taxon>
    </lineage>
</organism>
<comment type="function">
    <text evidence="5">Acts as an anti-CsrA protein, binds CsrA and prevents it from repressing translation of its target genes, one of which is flagellin. Binds to flagellin and participates in the assembly of the flagellum.</text>
</comment>
<comment type="caution">
    <text evidence="6">The sequence shown here is derived from an EMBL/GenBank/DDBJ whole genome shotgun (WGS) entry which is preliminary data.</text>
</comment>
<protein>
    <recommendedName>
        <fullName evidence="5">Flagellar assembly factor FliW</fullName>
    </recommendedName>
</protein>
<evidence type="ECO:0000256" key="5">
    <source>
        <dbReference type="HAMAP-Rule" id="MF_01185"/>
    </source>
</evidence>
<dbReference type="HAMAP" id="MF_01185">
    <property type="entry name" value="FliW"/>
    <property type="match status" value="1"/>
</dbReference>
<evidence type="ECO:0000313" key="7">
    <source>
        <dbReference type="Proteomes" id="UP001144612"/>
    </source>
</evidence>
<evidence type="ECO:0000256" key="3">
    <source>
        <dbReference type="ARBA" id="ARBA00022845"/>
    </source>
</evidence>
<evidence type="ECO:0000256" key="2">
    <source>
        <dbReference type="ARBA" id="ARBA00022795"/>
    </source>
</evidence>
<sequence>MRLNTKYHGVHEYEEKDVFTFKKGIPSFENLTKFIIFPVEENEIFSVLHSIEDNEVGFIIMSPFDVLESYEFKLDDELIKRLNIQKAEDVVTISIVTLNSKVEHITTNLRAPIIINIKEKLGEQIILNNEKYMIKHPLFKEDVQC</sequence>
<dbReference type="Pfam" id="PF02623">
    <property type="entry name" value="FliW"/>
    <property type="match status" value="1"/>
</dbReference>
<accession>A0ABT4DB67</accession>
<dbReference type="InterPro" id="IPR003775">
    <property type="entry name" value="Flagellar_assembly_factor_FliW"/>
</dbReference>
<proteinExistence type="inferred from homology"/>
<evidence type="ECO:0000256" key="4">
    <source>
        <dbReference type="ARBA" id="ARBA00023186"/>
    </source>
</evidence>
<comment type="subunit">
    <text evidence="5">Interacts with translational regulator CsrA and flagellin(s).</text>
</comment>
<gene>
    <name evidence="5 6" type="primary">fliW</name>
    <name evidence="6" type="ORF">OW729_13085</name>
</gene>
<dbReference type="RefSeq" id="WP_268061978.1">
    <property type="nucleotide sequence ID" value="NZ_JAPQFJ010000014.1"/>
</dbReference>
<dbReference type="NCBIfam" id="NF009793">
    <property type="entry name" value="PRK13285.1-1"/>
    <property type="match status" value="1"/>
</dbReference>
<keyword evidence="6" id="KW-0966">Cell projection</keyword>
<comment type="similarity">
    <text evidence="5">Belongs to the FliW family.</text>
</comment>
<dbReference type="PANTHER" id="PTHR39190">
    <property type="entry name" value="FLAGELLAR ASSEMBLY FACTOR FLIW"/>
    <property type="match status" value="1"/>
</dbReference>
<keyword evidence="2 5" id="KW-1005">Bacterial flagellum biogenesis</keyword>
<dbReference type="InterPro" id="IPR024046">
    <property type="entry name" value="Flagellar_assmbl_FliW_dom_sf"/>
</dbReference>
<keyword evidence="1 5" id="KW-0963">Cytoplasm</keyword>
<keyword evidence="6" id="KW-0282">Flagellum</keyword>
<dbReference type="Proteomes" id="UP001144612">
    <property type="component" value="Unassembled WGS sequence"/>
</dbReference>
<dbReference type="EMBL" id="JAPQFJ010000014">
    <property type="protein sequence ID" value="MCY6959547.1"/>
    <property type="molecule type" value="Genomic_DNA"/>
</dbReference>
<comment type="subcellular location">
    <subcellularLocation>
        <location evidence="5">Cytoplasm</location>
    </subcellularLocation>
</comment>
<keyword evidence="7" id="KW-1185">Reference proteome</keyword>
<keyword evidence="4 5" id="KW-0143">Chaperone</keyword>
<dbReference type="Gene3D" id="2.30.290.10">
    <property type="entry name" value="BH3618-like"/>
    <property type="match status" value="1"/>
</dbReference>
<keyword evidence="3 5" id="KW-0810">Translation regulation</keyword>